<feature type="non-terminal residue" evidence="3">
    <location>
        <position position="135"/>
    </location>
</feature>
<accession>A0ABM1JSA2</accession>
<keyword evidence="1" id="KW-1133">Transmembrane helix</keyword>
<evidence type="ECO:0000256" key="1">
    <source>
        <dbReference type="SAM" id="Phobius"/>
    </source>
</evidence>
<evidence type="ECO:0000313" key="3">
    <source>
        <dbReference type="RefSeq" id="XP_015264339.1"/>
    </source>
</evidence>
<keyword evidence="1" id="KW-0472">Membrane</keyword>
<sequence length="135" mass="15515">MDFFWVLLLLWTILLTGFLLLATWAIHYHIAHTEIPSGISEPFQLRCLHCLLIMAFGLAHILKKTHLWTDYKFLRLAMAGIPPLKNPQLSIKNLSFDGIPVRMYQPRGSCDKGWRGILYFHGGIGLYGSIDAYER</sequence>
<reference evidence="3" key="1">
    <citation type="submission" date="2025-08" db="UniProtKB">
        <authorList>
            <consortium name="RefSeq"/>
        </authorList>
    </citation>
    <scope>IDENTIFICATION</scope>
</reference>
<dbReference type="Gene3D" id="3.40.50.1820">
    <property type="entry name" value="alpha/beta hydrolase"/>
    <property type="match status" value="1"/>
</dbReference>
<dbReference type="SUPFAM" id="SSF53474">
    <property type="entry name" value="alpha/beta-Hydrolases"/>
    <property type="match status" value="1"/>
</dbReference>
<keyword evidence="2" id="KW-1185">Reference proteome</keyword>
<dbReference type="RefSeq" id="XP_015264339.1">
    <property type="nucleotide sequence ID" value="XM_015408853.1"/>
</dbReference>
<keyword evidence="1" id="KW-0812">Transmembrane</keyword>
<proteinExistence type="predicted"/>
<protein>
    <submittedName>
        <fullName evidence="3">Arylacetamide deacetylase-like 4</fullName>
    </submittedName>
</protein>
<feature type="transmembrane region" description="Helical" evidence="1">
    <location>
        <begin position="43"/>
        <end position="62"/>
    </location>
</feature>
<dbReference type="Proteomes" id="UP000694871">
    <property type="component" value="Unplaced"/>
</dbReference>
<evidence type="ECO:0000313" key="2">
    <source>
        <dbReference type="Proteomes" id="UP000694871"/>
    </source>
</evidence>
<dbReference type="InterPro" id="IPR029058">
    <property type="entry name" value="AB_hydrolase_fold"/>
</dbReference>
<name>A0ABM1JSA2_GEKJA</name>
<gene>
    <name evidence="3" type="primary">LOC107108424</name>
</gene>
<dbReference type="GeneID" id="107108424"/>
<organism evidence="2 3">
    <name type="scientific">Gekko japonicus</name>
    <name type="common">Schlegel's Japanese gecko</name>
    <dbReference type="NCBI Taxonomy" id="146911"/>
    <lineage>
        <taxon>Eukaryota</taxon>
        <taxon>Metazoa</taxon>
        <taxon>Chordata</taxon>
        <taxon>Craniata</taxon>
        <taxon>Vertebrata</taxon>
        <taxon>Euteleostomi</taxon>
        <taxon>Lepidosauria</taxon>
        <taxon>Squamata</taxon>
        <taxon>Bifurcata</taxon>
        <taxon>Gekkota</taxon>
        <taxon>Gekkonidae</taxon>
        <taxon>Gekkoninae</taxon>
        <taxon>Gekko</taxon>
    </lineage>
</organism>